<proteinExistence type="predicted"/>
<sequence>MHDIILHHYPISPFSEKVRLILGYKKLAWKSVIIPTIMPKPDVTALTGGYRRTPFMQIRADIYCDSALIADVLERLAPEPSLYPQENAGLARMLAQWADATLFWTAVAYVFQPSAIPYLLGNVTPEQAKAFSIDRASMRGNAPRMSVAEATGALTEYLHRLGSMLADGKPFLLGRQATIADFSVYHCLWFVQRAEPLADILDIAPGVGEWMSRMAAFGHHQSEALASEEAVAIARASSPAAGQDKAFHDTHGVSPGQRVTITPTDYALDPVEGDLVLSTLSEFAVRREDPRAGEVVVHFPRIGFQLKKV</sequence>
<organism evidence="2 3">
    <name type="scientific">Noviherbaspirillum album</name>
    <dbReference type="NCBI Taxonomy" id="3080276"/>
    <lineage>
        <taxon>Bacteria</taxon>
        <taxon>Pseudomonadati</taxon>
        <taxon>Pseudomonadota</taxon>
        <taxon>Betaproteobacteria</taxon>
        <taxon>Burkholderiales</taxon>
        <taxon>Oxalobacteraceae</taxon>
        <taxon>Noviherbaspirillum</taxon>
    </lineage>
</organism>
<name>A0ABU6J7H2_9BURK</name>
<dbReference type="EMBL" id="JAWIIV010000006">
    <property type="protein sequence ID" value="MEC4719388.1"/>
    <property type="molecule type" value="Genomic_DNA"/>
</dbReference>
<dbReference type="Proteomes" id="UP001352263">
    <property type="component" value="Unassembled WGS sequence"/>
</dbReference>
<dbReference type="CDD" id="cd00299">
    <property type="entry name" value="GST_C_family"/>
    <property type="match status" value="1"/>
</dbReference>
<gene>
    <name evidence="2" type="ORF">RY831_09520</name>
</gene>
<dbReference type="RefSeq" id="WP_326506105.1">
    <property type="nucleotide sequence ID" value="NZ_JAWIIV010000006.1"/>
</dbReference>
<dbReference type="PROSITE" id="PS50404">
    <property type="entry name" value="GST_NTER"/>
    <property type="match status" value="1"/>
</dbReference>
<dbReference type="Pfam" id="PF13410">
    <property type="entry name" value="GST_C_2"/>
    <property type="match status" value="1"/>
</dbReference>
<dbReference type="SUPFAM" id="SSF52833">
    <property type="entry name" value="Thioredoxin-like"/>
    <property type="match status" value="1"/>
</dbReference>
<dbReference type="InterPro" id="IPR004045">
    <property type="entry name" value="Glutathione_S-Trfase_N"/>
</dbReference>
<accession>A0ABU6J7H2</accession>
<protein>
    <submittedName>
        <fullName evidence="2">Glutathione S-transferase family protein</fullName>
    </submittedName>
</protein>
<dbReference type="InterPro" id="IPR050983">
    <property type="entry name" value="GST_Omega/HSP26"/>
</dbReference>
<dbReference type="PANTHER" id="PTHR43968">
    <property type="match status" value="1"/>
</dbReference>
<reference evidence="2 3" key="1">
    <citation type="submission" date="2023-10" db="EMBL/GenBank/DDBJ databases">
        <title>Noviherbaspirillum sp. CPCC 100848 genome assembly.</title>
        <authorList>
            <person name="Li X.Y."/>
            <person name="Fang X.M."/>
        </authorList>
    </citation>
    <scope>NUCLEOTIDE SEQUENCE [LARGE SCALE GENOMIC DNA]</scope>
    <source>
        <strain evidence="2 3">CPCC 100848</strain>
    </source>
</reference>
<dbReference type="SUPFAM" id="SSF47616">
    <property type="entry name" value="GST C-terminal domain-like"/>
    <property type="match status" value="1"/>
</dbReference>
<evidence type="ECO:0000313" key="3">
    <source>
        <dbReference type="Proteomes" id="UP001352263"/>
    </source>
</evidence>
<evidence type="ECO:0000313" key="2">
    <source>
        <dbReference type="EMBL" id="MEC4719388.1"/>
    </source>
</evidence>
<dbReference type="PANTHER" id="PTHR43968:SF6">
    <property type="entry name" value="GLUTATHIONE S-TRANSFERASE OMEGA"/>
    <property type="match status" value="1"/>
</dbReference>
<comment type="caution">
    <text evidence="2">The sequence shown here is derived from an EMBL/GenBank/DDBJ whole genome shotgun (WGS) entry which is preliminary data.</text>
</comment>
<dbReference type="Gene3D" id="1.20.1050.10">
    <property type="match status" value="1"/>
</dbReference>
<feature type="domain" description="GST N-terminal" evidence="1">
    <location>
        <begin position="2"/>
        <end position="81"/>
    </location>
</feature>
<evidence type="ECO:0000259" key="1">
    <source>
        <dbReference type="PROSITE" id="PS50404"/>
    </source>
</evidence>
<dbReference type="Pfam" id="PF13417">
    <property type="entry name" value="GST_N_3"/>
    <property type="match status" value="1"/>
</dbReference>
<dbReference type="CDD" id="cd00570">
    <property type="entry name" value="GST_N_family"/>
    <property type="match status" value="1"/>
</dbReference>
<dbReference type="InterPro" id="IPR036282">
    <property type="entry name" value="Glutathione-S-Trfase_C_sf"/>
</dbReference>
<keyword evidence="3" id="KW-1185">Reference proteome</keyword>
<dbReference type="InterPro" id="IPR036249">
    <property type="entry name" value="Thioredoxin-like_sf"/>
</dbReference>
<dbReference type="Gene3D" id="3.40.30.110">
    <property type="match status" value="2"/>
</dbReference>